<sequence length="332" mass="39421">MDMDYMGAGKAVKPYLEQLNELKIMKVNNKDSILPFLFLDPRRLKATKELSGNDNYEIHAKELLSNMKFDGIKLYPALGYYPFDKELMSMYEFAQENQIPIISHCIAGTVYYRGTKQKEWDNHPILKYTRKKDEPQIPIPLPQTSNYRFTTNFTHPLNYHCLLNKDLLKEYIGYELDLSNLKICIAHFGGEEEWAKYMADSWNNYNKNINHECKEDYLKKNNTLTHGNQRTIWWNASWLSIIYDLMVTYENVYADVSFILFNQELFPMLKYLLEDEKVKNKILFGTDYYVVSQKNTEKELYHNLRGYLGKELFDLISHDNPKNFLSTKMKQY</sequence>
<accession>V6SR80</accession>
<dbReference type="PATRIC" id="fig|1341181.4.peg.1251"/>
<proteinExistence type="predicted"/>
<dbReference type="EMBL" id="AVGG01000005">
    <property type="protein sequence ID" value="ESU28677.1"/>
    <property type="molecule type" value="Genomic_DNA"/>
</dbReference>
<organism evidence="1 2">
    <name type="scientific">Flavobacterium limnosediminis JC2902</name>
    <dbReference type="NCBI Taxonomy" id="1341181"/>
    <lineage>
        <taxon>Bacteria</taxon>
        <taxon>Pseudomonadati</taxon>
        <taxon>Bacteroidota</taxon>
        <taxon>Flavobacteriia</taxon>
        <taxon>Flavobacteriales</taxon>
        <taxon>Flavobacteriaceae</taxon>
        <taxon>Flavobacterium</taxon>
    </lineage>
</organism>
<dbReference type="InterPro" id="IPR032466">
    <property type="entry name" value="Metal_Hydrolase"/>
</dbReference>
<dbReference type="Proteomes" id="UP000018004">
    <property type="component" value="Unassembled WGS sequence"/>
</dbReference>
<evidence type="ECO:0000313" key="2">
    <source>
        <dbReference type="Proteomes" id="UP000018004"/>
    </source>
</evidence>
<keyword evidence="2" id="KW-1185">Reference proteome</keyword>
<dbReference type="SUPFAM" id="SSF51556">
    <property type="entry name" value="Metallo-dependent hydrolases"/>
    <property type="match status" value="1"/>
</dbReference>
<dbReference type="AlphaFoldDB" id="V6SR80"/>
<evidence type="ECO:0000313" key="1">
    <source>
        <dbReference type="EMBL" id="ESU28677.1"/>
    </source>
</evidence>
<gene>
    <name evidence="1" type="ORF">FLJC2902T_12680</name>
</gene>
<reference evidence="1 2" key="1">
    <citation type="submission" date="2013-08" db="EMBL/GenBank/DDBJ databases">
        <title>Flavobacterium limnosediminis JC2902 genome sequencing.</title>
        <authorList>
            <person name="Lee K."/>
            <person name="Yi H."/>
            <person name="Park S."/>
            <person name="Chun J."/>
        </authorList>
    </citation>
    <scope>NUCLEOTIDE SEQUENCE [LARGE SCALE GENOMIC DNA]</scope>
    <source>
        <strain evidence="1 2">JC2902</strain>
    </source>
</reference>
<name>V6SR80_9FLAO</name>
<dbReference type="Gene3D" id="3.20.20.140">
    <property type="entry name" value="Metal-dependent hydrolases"/>
    <property type="match status" value="1"/>
</dbReference>
<dbReference type="STRING" id="1341181.FLJC2902T_12680"/>
<dbReference type="eggNOG" id="COG2159">
    <property type="taxonomic scope" value="Bacteria"/>
</dbReference>
<comment type="caution">
    <text evidence="1">The sequence shown here is derived from an EMBL/GenBank/DDBJ whole genome shotgun (WGS) entry which is preliminary data.</text>
</comment>
<protein>
    <submittedName>
        <fullName evidence="1">Uncharacterized protein</fullName>
    </submittedName>
</protein>